<dbReference type="AlphaFoldDB" id="A0A0F9PS44"/>
<gene>
    <name evidence="1" type="ORF">LCGC14_0792360</name>
</gene>
<evidence type="ECO:0000313" key="1">
    <source>
        <dbReference type="EMBL" id="KKN34555.1"/>
    </source>
</evidence>
<sequence length="107" mass="12609">MVPFDQKGITMSFMNPRVIKTNIKAFKELENQSDSGFGRRIPVYKQLKEWRSDSRTRSTYISQKRKSLATALREFKDLYEVDEFFAEFGKNDDTFEVFYRKKISGGS</sequence>
<protein>
    <submittedName>
        <fullName evidence="1">Uncharacterized protein</fullName>
    </submittedName>
</protein>
<proteinExistence type="predicted"/>
<reference evidence="1" key="1">
    <citation type="journal article" date="2015" name="Nature">
        <title>Complex archaea that bridge the gap between prokaryotes and eukaryotes.</title>
        <authorList>
            <person name="Spang A."/>
            <person name="Saw J.H."/>
            <person name="Jorgensen S.L."/>
            <person name="Zaremba-Niedzwiedzka K."/>
            <person name="Martijn J."/>
            <person name="Lind A.E."/>
            <person name="van Eijk R."/>
            <person name="Schleper C."/>
            <person name="Guy L."/>
            <person name="Ettema T.J."/>
        </authorList>
    </citation>
    <scope>NUCLEOTIDE SEQUENCE</scope>
</reference>
<organism evidence="1">
    <name type="scientific">marine sediment metagenome</name>
    <dbReference type="NCBI Taxonomy" id="412755"/>
    <lineage>
        <taxon>unclassified sequences</taxon>
        <taxon>metagenomes</taxon>
        <taxon>ecological metagenomes</taxon>
    </lineage>
</organism>
<comment type="caution">
    <text evidence="1">The sequence shown here is derived from an EMBL/GenBank/DDBJ whole genome shotgun (WGS) entry which is preliminary data.</text>
</comment>
<name>A0A0F9PS44_9ZZZZ</name>
<dbReference type="EMBL" id="LAZR01002097">
    <property type="protein sequence ID" value="KKN34555.1"/>
    <property type="molecule type" value="Genomic_DNA"/>
</dbReference>
<accession>A0A0F9PS44</accession>